<comment type="caution">
    <text evidence="3">The sequence shown here is derived from an EMBL/GenBank/DDBJ whole genome shotgun (WGS) entry which is preliminary data.</text>
</comment>
<accession>A0ABQ9ZYE1</accession>
<evidence type="ECO:0000313" key="2">
    <source>
        <dbReference type="EMBL" id="KAK4006804.1"/>
    </source>
</evidence>
<protein>
    <submittedName>
        <fullName evidence="3">Uncharacterized protein</fullName>
    </submittedName>
</protein>
<gene>
    <name evidence="2" type="ORF">OUZ56_011962</name>
    <name evidence="3" type="ORF">OUZ56_033677</name>
</gene>
<feature type="compositionally biased region" description="Basic and acidic residues" evidence="1">
    <location>
        <begin position="1"/>
        <end position="10"/>
    </location>
</feature>
<name>A0ABQ9ZYE1_9CRUS</name>
<reference evidence="3 4" key="1">
    <citation type="journal article" date="2023" name="Nucleic Acids Res.">
        <title>The hologenome of Daphnia magna reveals possible DNA methylation and microbiome-mediated evolution of the host genome.</title>
        <authorList>
            <person name="Chaturvedi A."/>
            <person name="Li X."/>
            <person name="Dhandapani V."/>
            <person name="Marshall H."/>
            <person name="Kissane S."/>
            <person name="Cuenca-Cambronero M."/>
            <person name="Asole G."/>
            <person name="Calvet F."/>
            <person name="Ruiz-Romero M."/>
            <person name="Marangio P."/>
            <person name="Guigo R."/>
            <person name="Rago D."/>
            <person name="Mirbahai L."/>
            <person name="Eastwood N."/>
            <person name="Colbourne J.K."/>
            <person name="Zhou J."/>
            <person name="Mallon E."/>
            <person name="Orsini L."/>
        </authorList>
    </citation>
    <scope>NUCLEOTIDE SEQUENCE [LARGE SCALE GENOMIC DNA]</scope>
    <source>
        <strain evidence="3">LRV0_1</strain>
    </source>
</reference>
<dbReference type="EMBL" id="JAOYFB010000002">
    <property type="protein sequence ID" value="KAK4006804.1"/>
    <property type="molecule type" value="Genomic_DNA"/>
</dbReference>
<organism evidence="3 4">
    <name type="scientific">Daphnia magna</name>
    <dbReference type="NCBI Taxonomy" id="35525"/>
    <lineage>
        <taxon>Eukaryota</taxon>
        <taxon>Metazoa</taxon>
        <taxon>Ecdysozoa</taxon>
        <taxon>Arthropoda</taxon>
        <taxon>Crustacea</taxon>
        <taxon>Branchiopoda</taxon>
        <taxon>Diplostraca</taxon>
        <taxon>Cladocera</taxon>
        <taxon>Anomopoda</taxon>
        <taxon>Daphniidae</taxon>
        <taxon>Daphnia</taxon>
    </lineage>
</organism>
<feature type="compositionally biased region" description="Polar residues" evidence="1">
    <location>
        <begin position="25"/>
        <end position="36"/>
    </location>
</feature>
<feature type="region of interest" description="Disordered" evidence="1">
    <location>
        <begin position="1"/>
        <end position="36"/>
    </location>
</feature>
<proteinExistence type="predicted"/>
<keyword evidence="4" id="KW-1185">Reference proteome</keyword>
<dbReference type="EMBL" id="JAOYFB010000024">
    <property type="protein sequence ID" value="KAK4017831.1"/>
    <property type="molecule type" value="Genomic_DNA"/>
</dbReference>
<evidence type="ECO:0000313" key="3">
    <source>
        <dbReference type="EMBL" id="KAK4017831.1"/>
    </source>
</evidence>
<evidence type="ECO:0000313" key="4">
    <source>
        <dbReference type="Proteomes" id="UP001234178"/>
    </source>
</evidence>
<evidence type="ECO:0000256" key="1">
    <source>
        <dbReference type="SAM" id="MobiDB-lite"/>
    </source>
</evidence>
<sequence length="63" mass="7064">MSKRVKDGPHKKQSAAEGAKPEVELTSQCPTENSNSSNNFDALFQTLWQVEVVARLILHQQKL</sequence>
<dbReference type="Proteomes" id="UP001234178">
    <property type="component" value="Unassembled WGS sequence"/>
</dbReference>